<evidence type="ECO:0000313" key="7">
    <source>
        <dbReference type="Proteomes" id="UP000271889"/>
    </source>
</evidence>
<keyword evidence="1 5" id="KW-0812">Transmembrane</keyword>
<accession>A0A3P6UT65</accession>
<feature type="transmembrane region" description="Helical" evidence="5">
    <location>
        <begin position="57"/>
        <end position="81"/>
    </location>
</feature>
<evidence type="ECO:0008006" key="8">
    <source>
        <dbReference type="Google" id="ProtNLM"/>
    </source>
</evidence>
<dbReference type="EMBL" id="UYRV01027232">
    <property type="protein sequence ID" value="VDK80651.1"/>
    <property type="molecule type" value="Genomic_DNA"/>
</dbReference>
<evidence type="ECO:0000256" key="5">
    <source>
        <dbReference type="SAM" id="Phobius"/>
    </source>
</evidence>
<feature type="transmembrane region" description="Helical" evidence="5">
    <location>
        <begin position="101"/>
        <end position="120"/>
    </location>
</feature>
<evidence type="ECO:0000256" key="4">
    <source>
        <dbReference type="SAM" id="Coils"/>
    </source>
</evidence>
<keyword evidence="3 5" id="KW-0472">Membrane</keyword>
<evidence type="ECO:0000256" key="1">
    <source>
        <dbReference type="ARBA" id="ARBA00022692"/>
    </source>
</evidence>
<reference evidence="6 7" key="1">
    <citation type="submission" date="2018-11" db="EMBL/GenBank/DDBJ databases">
        <authorList>
            <consortium name="Pathogen Informatics"/>
        </authorList>
    </citation>
    <scope>NUCLEOTIDE SEQUENCE [LARGE SCALE GENOMIC DNA]</scope>
</reference>
<dbReference type="InterPro" id="IPR036640">
    <property type="entry name" value="ABC1_TM_sf"/>
</dbReference>
<sequence>MILQLLKSQLSQKVENAEQSDIKKADKDLERLKKELEEEGAVKANLIRILHYARPEWAFLLLAVFSSITRGCVFPAFSLFFTEIIEVFAIPPGDPSLQSKGHFWALMFLLLGGVEAVYMITQARTPSFQ</sequence>
<evidence type="ECO:0000256" key="2">
    <source>
        <dbReference type="ARBA" id="ARBA00022989"/>
    </source>
</evidence>
<keyword evidence="4" id="KW-0175">Coiled coil</keyword>
<keyword evidence="2 5" id="KW-1133">Transmembrane helix</keyword>
<gene>
    <name evidence="6" type="ORF">CGOC_LOCUS7737</name>
</gene>
<protein>
    <recommendedName>
        <fullName evidence="8">ABC transmembrane type-1 domain-containing protein</fullName>
    </recommendedName>
</protein>
<name>A0A3P6UT65_CYLGO</name>
<dbReference type="GO" id="GO:0016020">
    <property type="term" value="C:membrane"/>
    <property type="evidence" value="ECO:0007669"/>
    <property type="project" value="InterPro"/>
</dbReference>
<feature type="coiled-coil region" evidence="4">
    <location>
        <begin position="15"/>
        <end position="49"/>
    </location>
</feature>
<dbReference type="Gene3D" id="1.20.1560.10">
    <property type="entry name" value="ABC transporter type 1, transmembrane domain"/>
    <property type="match status" value="1"/>
</dbReference>
<evidence type="ECO:0000256" key="3">
    <source>
        <dbReference type="ARBA" id="ARBA00023136"/>
    </source>
</evidence>
<keyword evidence="7" id="KW-1185">Reference proteome</keyword>
<dbReference type="OrthoDB" id="5866421at2759"/>
<dbReference type="GO" id="GO:0005524">
    <property type="term" value="F:ATP binding"/>
    <property type="evidence" value="ECO:0007669"/>
    <property type="project" value="InterPro"/>
</dbReference>
<evidence type="ECO:0000313" key="6">
    <source>
        <dbReference type="EMBL" id="VDK80651.1"/>
    </source>
</evidence>
<proteinExistence type="predicted"/>
<dbReference type="Proteomes" id="UP000271889">
    <property type="component" value="Unassembled WGS sequence"/>
</dbReference>
<organism evidence="6 7">
    <name type="scientific">Cylicostephanus goldi</name>
    <name type="common">Nematode worm</name>
    <dbReference type="NCBI Taxonomy" id="71465"/>
    <lineage>
        <taxon>Eukaryota</taxon>
        <taxon>Metazoa</taxon>
        <taxon>Ecdysozoa</taxon>
        <taxon>Nematoda</taxon>
        <taxon>Chromadorea</taxon>
        <taxon>Rhabditida</taxon>
        <taxon>Rhabditina</taxon>
        <taxon>Rhabditomorpha</taxon>
        <taxon>Strongyloidea</taxon>
        <taxon>Strongylidae</taxon>
        <taxon>Cylicostephanus</taxon>
    </lineage>
</organism>
<dbReference type="SUPFAM" id="SSF90123">
    <property type="entry name" value="ABC transporter transmembrane region"/>
    <property type="match status" value="1"/>
</dbReference>
<dbReference type="AlphaFoldDB" id="A0A3P6UT65"/>